<organism evidence="1 2">
    <name type="scientific">Plasmodiophora brassicae</name>
    <name type="common">Clubroot disease agent</name>
    <dbReference type="NCBI Taxonomy" id="37360"/>
    <lineage>
        <taxon>Eukaryota</taxon>
        <taxon>Sar</taxon>
        <taxon>Rhizaria</taxon>
        <taxon>Endomyxa</taxon>
        <taxon>Phytomyxea</taxon>
        <taxon>Plasmodiophorida</taxon>
        <taxon>Plasmodiophoridae</taxon>
        <taxon>Plasmodiophora</taxon>
    </lineage>
</organism>
<proteinExistence type="predicted"/>
<dbReference type="Proteomes" id="UP000039324">
    <property type="component" value="Unassembled WGS sequence"/>
</dbReference>
<name>A0A0G4J3D9_PLABS</name>
<evidence type="ECO:0000313" key="1">
    <source>
        <dbReference type="EMBL" id="CEP02057.1"/>
    </source>
</evidence>
<keyword evidence="2" id="KW-1185">Reference proteome</keyword>
<dbReference type="AlphaFoldDB" id="A0A0G4J3D9"/>
<gene>
    <name evidence="1" type="ORF">PBRA_002322</name>
</gene>
<accession>A0A0G4J3D9</accession>
<dbReference type="AntiFam" id="ANF00226">
    <property type="entry name" value="Shadow ORF (opposite pknB)"/>
</dbReference>
<dbReference type="EMBL" id="CDSF01000122">
    <property type="protein sequence ID" value="CEP02057.1"/>
    <property type="molecule type" value="Genomic_DNA"/>
</dbReference>
<protein>
    <submittedName>
        <fullName evidence="1">Uncharacterized protein</fullName>
    </submittedName>
</protein>
<reference evidence="1 2" key="1">
    <citation type="submission" date="2015-02" db="EMBL/GenBank/DDBJ databases">
        <authorList>
            <person name="Chooi Y.-H."/>
        </authorList>
    </citation>
    <scope>NUCLEOTIDE SEQUENCE [LARGE SCALE GENOMIC DNA]</scope>
    <source>
        <strain evidence="1">E3</strain>
    </source>
</reference>
<sequence length="194" mass="21336">MRWRAEVDDLDVGLGVEEQVLRLQVAVDDVGVVAVLHAVDDLVEEDGGGLLVDPVVLDDEVEQFAAGRVLHDQEHEALRVDDLVQVDDVRVLQMLQDVYLAGHPLDIVDVDDPALLQDLDGDLDPRDDGGGSCIVLVDGVSIQHASGRRRARDVVPSQSLRRDKALRYGFVVKVDPDTYPMRSIVSHLRLAINP</sequence>
<evidence type="ECO:0000313" key="2">
    <source>
        <dbReference type="Proteomes" id="UP000039324"/>
    </source>
</evidence>